<sequence length="324" mass="36488">MRTPTNRHQPEAVDMRGRYDDETVPSYPVAADSPPSEFEPVGDINPVLTAADVSDFGRTDCVADPFLFVTESGQWHLFFEVYTHNREPTAAIAHAESDDGYDWSYDQVVLETDEHLSYPYVFRWQGDHYMIPDRWAKELGPAPVTLYRADSFPHSWSPVADLVAPATPQHDFSAFRWEGRWWGILGNGTDLYAYYSDDLESADWTPHEANPVVENRSQAARPGGRPLVFDDHILAFYQDCATRYGNQVHAYKITELTPSTYEDRPRAALPAVAPPGGLGWNSGAMHQVDPWFDGEGWHCAVDGNLGVGYQLLGEHHWAIGIYRA</sequence>
<feature type="domain" description="Glucosamine inositolphosphorylceramide transferase 1 N-terminal" evidence="3">
    <location>
        <begin position="44"/>
        <end position="303"/>
    </location>
</feature>
<evidence type="ECO:0000313" key="4">
    <source>
        <dbReference type="EMBL" id="TQQ82512.1"/>
    </source>
</evidence>
<dbReference type="EMBL" id="SESI01000001">
    <property type="protein sequence ID" value="TQQ82512.1"/>
    <property type="molecule type" value="Genomic_DNA"/>
</dbReference>
<dbReference type="InterPro" id="IPR052176">
    <property type="entry name" value="Glycosyl_Hydrlase_43_Enz"/>
</dbReference>
<name>A0A544QST8_9EURY</name>
<evidence type="ECO:0000259" key="3">
    <source>
        <dbReference type="Pfam" id="PF24793"/>
    </source>
</evidence>
<keyword evidence="1" id="KW-0119">Carbohydrate metabolism</keyword>
<dbReference type="PANTHER" id="PTHR43772:SF2">
    <property type="entry name" value="PUTATIVE (AFU_ORTHOLOGUE AFUA_2G04480)-RELATED"/>
    <property type="match status" value="1"/>
</dbReference>
<evidence type="ECO:0000256" key="2">
    <source>
        <dbReference type="SAM" id="MobiDB-lite"/>
    </source>
</evidence>
<evidence type="ECO:0000313" key="5">
    <source>
        <dbReference type="Proteomes" id="UP000315385"/>
    </source>
</evidence>
<dbReference type="Gene3D" id="2.115.10.20">
    <property type="entry name" value="Glycosyl hydrolase domain, family 43"/>
    <property type="match status" value="1"/>
</dbReference>
<reference evidence="4 5" key="1">
    <citation type="submission" date="2019-02" db="EMBL/GenBank/DDBJ databases">
        <title>Halonotius sp. a new haloqrchaeon isolated from saline water.</title>
        <authorList>
            <person name="Duran-Viseras A."/>
            <person name="Sanchez-Porro C."/>
            <person name="Ventosa A."/>
        </authorList>
    </citation>
    <scope>NUCLEOTIDE SEQUENCE [LARGE SCALE GENOMIC DNA]</scope>
    <source>
        <strain evidence="4 5">F9-27</strain>
    </source>
</reference>
<dbReference type="AlphaFoldDB" id="A0A544QST8"/>
<accession>A0A544QST8</accession>
<dbReference type="Pfam" id="PF24793">
    <property type="entry name" value="GINT1_N"/>
    <property type="match status" value="1"/>
</dbReference>
<feature type="compositionally biased region" description="Basic and acidic residues" evidence="2">
    <location>
        <begin position="8"/>
        <end position="21"/>
    </location>
</feature>
<dbReference type="InterPro" id="IPR056442">
    <property type="entry name" value="GINT1_N"/>
</dbReference>
<dbReference type="PANTHER" id="PTHR43772">
    <property type="entry name" value="ENDO-1,4-BETA-XYLANASE"/>
    <property type="match status" value="1"/>
</dbReference>
<dbReference type="OrthoDB" id="203438at2157"/>
<organism evidence="4 5">
    <name type="scientific">Halonotius roseus</name>
    <dbReference type="NCBI Taxonomy" id="2511997"/>
    <lineage>
        <taxon>Archaea</taxon>
        <taxon>Methanobacteriati</taxon>
        <taxon>Methanobacteriota</taxon>
        <taxon>Stenosarchaea group</taxon>
        <taxon>Halobacteria</taxon>
        <taxon>Halobacteriales</taxon>
        <taxon>Haloferacaceae</taxon>
        <taxon>Halonotius</taxon>
    </lineage>
</organism>
<evidence type="ECO:0000256" key="1">
    <source>
        <dbReference type="ARBA" id="ARBA00023277"/>
    </source>
</evidence>
<keyword evidence="5" id="KW-1185">Reference proteome</keyword>
<comment type="caution">
    <text evidence="4">The sequence shown here is derived from an EMBL/GenBank/DDBJ whole genome shotgun (WGS) entry which is preliminary data.</text>
</comment>
<dbReference type="SUPFAM" id="SSF75005">
    <property type="entry name" value="Arabinanase/levansucrase/invertase"/>
    <property type="match status" value="1"/>
</dbReference>
<protein>
    <recommendedName>
        <fullName evidence="3">Glucosamine inositolphosphorylceramide transferase 1 N-terminal domain-containing protein</fullName>
    </recommendedName>
</protein>
<feature type="region of interest" description="Disordered" evidence="2">
    <location>
        <begin position="1"/>
        <end position="41"/>
    </location>
</feature>
<proteinExistence type="predicted"/>
<dbReference type="InterPro" id="IPR023296">
    <property type="entry name" value="Glyco_hydro_beta-prop_sf"/>
</dbReference>
<gene>
    <name evidence="4" type="ORF">EWF95_04770</name>
</gene>
<dbReference type="Proteomes" id="UP000315385">
    <property type="component" value="Unassembled WGS sequence"/>
</dbReference>